<feature type="compositionally biased region" description="Basic and acidic residues" evidence="14">
    <location>
        <begin position="56"/>
        <end position="75"/>
    </location>
</feature>
<comment type="similarity">
    <text evidence="2">Belongs to the DNA photolyase class-2 family.</text>
</comment>
<dbReference type="PANTHER" id="PTHR10211:SF0">
    <property type="entry name" value="DEOXYRIBODIPYRIMIDINE PHOTO-LYASE"/>
    <property type="match status" value="1"/>
</dbReference>
<dbReference type="SUPFAM" id="SSF52425">
    <property type="entry name" value="Cryptochrome/photolyase, N-terminal domain"/>
    <property type="match status" value="1"/>
</dbReference>
<dbReference type="STRING" id="113540.ENSSFOP00015022624"/>
<evidence type="ECO:0000256" key="8">
    <source>
        <dbReference type="ARBA" id="ARBA00022991"/>
    </source>
</evidence>
<dbReference type="FunFam" id="3.40.50.620:FF:000110">
    <property type="entry name" value="Deoxyribodipyrimidine photolyase"/>
    <property type="match status" value="1"/>
</dbReference>
<evidence type="ECO:0000256" key="9">
    <source>
        <dbReference type="ARBA" id="ARBA00023125"/>
    </source>
</evidence>
<evidence type="ECO:0000256" key="3">
    <source>
        <dbReference type="ARBA" id="ARBA00013149"/>
    </source>
</evidence>
<evidence type="ECO:0000256" key="6">
    <source>
        <dbReference type="ARBA" id="ARBA00022763"/>
    </source>
</evidence>
<dbReference type="GO" id="GO:0003904">
    <property type="term" value="F:deoxyribodipyrimidine photo-lyase activity"/>
    <property type="evidence" value="ECO:0007669"/>
    <property type="project" value="UniProtKB-EC"/>
</dbReference>
<keyword evidence="8" id="KW-0157">Chromophore</keyword>
<dbReference type="InterPro" id="IPR014729">
    <property type="entry name" value="Rossmann-like_a/b/a_fold"/>
</dbReference>
<keyword evidence="11 16" id="KW-0456">Lyase</keyword>
<keyword evidence="7" id="KW-0274">FAD</keyword>
<evidence type="ECO:0000256" key="12">
    <source>
        <dbReference type="ARBA" id="ARBA00031671"/>
    </source>
</evidence>
<evidence type="ECO:0000256" key="4">
    <source>
        <dbReference type="ARBA" id="ARBA00014046"/>
    </source>
</evidence>
<dbReference type="EMBL" id="JARO02002639">
    <property type="protein sequence ID" value="KPP72218.1"/>
    <property type="molecule type" value="Genomic_DNA"/>
</dbReference>
<dbReference type="Gene3D" id="1.25.40.80">
    <property type="match status" value="2"/>
</dbReference>
<proteinExistence type="inferred from homology"/>
<protein>
    <recommendedName>
        <fullName evidence="4">Deoxyribodipyrimidine photo-lyase</fullName>
        <ecNumber evidence="3">4.1.99.3</ecNumber>
    </recommendedName>
    <alternativeName>
        <fullName evidence="12">DNA photolyase</fullName>
    </alternativeName>
</protein>
<organism evidence="16 17">
    <name type="scientific">Scleropages formosus</name>
    <name type="common">Asian bonytongue</name>
    <name type="synonym">Osteoglossum formosum</name>
    <dbReference type="NCBI Taxonomy" id="113540"/>
    <lineage>
        <taxon>Eukaryota</taxon>
        <taxon>Metazoa</taxon>
        <taxon>Chordata</taxon>
        <taxon>Craniata</taxon>
        <taxon>Vertebrata</taxon>
        <taxon>Euteleostomi</taxon>
        <taxon>Actinopterygii</taxon>
        <taxon>Neopterygii</taxon>
        <taxon>Teleostei</taxon>
        <taxon>Osteoglossocephala</taxon>
        <taxon>Osteoglossomorpha</taxon>
        <taxon>Osteoglossiformes</taxon>
        <taxon>Osteoglossidae</taxon>
        <taxon>Scleropages</taxon>
    </lineage>
</organism>
<feature type="compositionally biased region" description="Basic residues" evidence="14">
    <location>
        <begin position="26"/>
        <end position="39"/>
    </location>
</feature>
<feature type="domain" description="Photolyase/cryptochrome alpha/beta" evidence="15">
    <location>
        <begin position="112"/>
        <end position="244"/>
    </location>
</feature>
<dbReference type="Gene3D" id="1.10.579.10">
    <property type="entry name" value="DNA Cyclobutane Dipyrimidine Photolyase, subunit A, domain 3"/>
    <property type="match status" value="1"/>
</dbReference>
<comment type="caution">
    <text evidence="16">The sequence shown here is derived from an EMBL/GenBank/DDBJ whole genome shotgun (WGS) entry which is preliminary data.</text>
</comment>
<evidence type="ECO:0000256" key="10">
    <source>
        <dbReference type="ARBA" id="ARBA00023204"/>
    </source>
</evidence>
<dbReference type="InterPro" id="IPR052219">
    <property type="entry name" value="Photolyase_Class-2"/>
</dbReference>
<dbReference type="FunFam" id="1.10.579.10:FF:000002">
    <property type="entry name" value="Deoxyribodipyrimidine photolyase"/>
    <property type="match status" value="1"/>
</dbReference>
<evidence type="ECO:0000256" key="2">
    <source>
        <dbReference type="ARBA" id="ARBA00006409"/>
    </source>
</evidence>
<evidence type="ECO:0000313" key="17">
    <source>
        <dbReference type="Proteomes" id="UP000034805"/>
    </source>
</evidence>
<reference evidence="16 17" key="1">
    <citation type="submission" date="2015-08" db="EMBL/GenBank/DDBJ databases">
        <title>The genome of the Asian arowana (Scleropages formosus).</title>
        <authorList>
            <person name="Tan M.H."/>
            <person name="Gan H.M."/>
            <person name="Croft L.J."/>
            <person name="Austin C.M."/>
        </authorList>
    </citation>
    <scope>NUCLEOTIDE SEQUENCE [LARGE SCALE GENOMIC DNA]</scope>
    <source>
        <strain evidence="16">Aro1</strain>
    </source>
</reference>
<dbReference type="PROSITE" id="PS01083">
    <property type="entry name" value="DNA_PHOTOLYASES_2_1"/>
    <property type="match status" value="1"/>
</dbReference>
<keyword evidence="10" id="KW-0234">DNA repair</keyword>
<evidence type="ECO:0000259" key="15">
    <source>
        <dbReference type="PROSITE" id="PS51645"/>
    </source>
</evidence>
<dbReference type="PROSITE" id="PS01084">
    <property type="entry name" value="DNA_PHOTOLYASES_2_2"/>
    <property type="match status" value="1"/>
</dbReference>
<evidence type="ECO:0000256" key="1">
    <source>
        <dbReference type="ARBA" id="ARBA00001974"/>
    </source>
</evidence>
<evidence type="ECO:0000256" key="11">
    <source>
        <dbReference type="ARBA" id="ARBA00023239"/>
    </source>
</evidence>
<keyword evidence="5" id="KW-0285">Flavoprotein</keyword>
<evidence type="ECO:0000313" key="16">
    <source>
        <dbReference type="EMBL" id="KPP72218.1"/>
    </source>
</evidence>
<dbReference type="InterPro" id="IPR036155">
    <property type="entry name" value="Crypto/Photolyase_N_sf"/>
</dbReference>
<feature type="region of interest" description="Disordered" evidence="14">
    <location>
        <begin position="20"/>
        <end position="75"/>
    </location>
</feature>
<keyword evidence="6" id="KW-0227">DNA damage</keyword>
<evidence type="ECO:0000256" key="5">
    <source>
        <dbReference type="ARBA" id="ARBA00022630"/>
    </source>
</evidence>
<dbReference type="Gene3D" id="3.40.50.620">
    <property type="entry name" value="HUPs"/>
    <property type="match status" value="1"/>
</dbReference>
<sequence>MLYHRRLLLRLFARACTLTRTSRTSRAPRTRTDPHRHRCSAPPGMPGRRKQPAGKRGAEPAERPPEGGKRRREEGWMARQVAELRAAERAQPFNEKRLRFLSESRKVKQGSQGVLYWMCRDQRVQDNWALIYAQRLARTEKLPLHVCFCLSPRFLEATVRQMGFMLNGLKEVEKECSTLEIQFHLLLGAAGEVLPGFVKDRRMGAVVTDFFPLRLPLQWAEDVKKGLPSDVPFIQVDAHNVVPCWVASDKQEYSARTIRGKITKLLPEFLTEFPLVEKHPRCAPVLAKPVDWDKAWSSLEVDRSVGEVEWARPGSTAAMATLESFVDQRLQDFAAHRNNPNREALSQLSPWLHSGQCAGCWMGGGGGCQILNWNSCPPTGQVSAQRVVLQVKRNGPRGPSVDAFVEEAVVRRELADNFCYYNKDYDCVDGAYEWAQKTLRDHAKDPRPHLYSRKQLEEAKTGDRLWNAAQKLIVVQIQLVKEGKTHGFLRMYWAKKILEWMPSPEEALSTALYLNDRYSLDGNDPNGYVGCMWSICGIHDQGWQERPVFGKIRYMNYAGCKRKFDVPAFERRYCSVKL</sequence>
<evidence type="ECO:0000256" key="13">
    <source>
        <dbReference type="ARBA" id="ARBA00033999"/>
    </source>
</evidence>
<dbReference type="GO" id="GO:0000719">
    <property type="term" value="P:photoreactive repair"/>
    <property type="evidence" value="ECO:0007669"/>
    <property type="project" value="TreeGrafter"/>
</dbReference>
<dbReference type="GO" id="GO:0003677">
    <property type="term" value="F:DNA binding"/>
    <property type="evidence" value="ECO:0007669"/>
    <property type="project" value="UniProtKB-KW"/>
</dbReference>
<name>A0A0P7X5S6_SCLFO</name>
<dbReference type="PANTHER" id="PTHR10211">
    <property type="entry name" value="DEOXYRIBODIPYRIMIDINE PHOTOLYASE"/>
    <property type="match status" value="1"/>
</dbReference>
<comment type="cofactor">
    <cofactor evidence="1">
        <name>FAD</name>
        <dbReference type="ChEBI" id="CHEBI:57692"/>
    </cofactor>
</comment>
<dbReference type="InterPro" id="IPR006050">
    <property type="entry name" value="DNA_photolyase_N"/>
</dbReference>
<dbReference type="AlphaFoldDB" id="A0A0P7X5S6"/>
<keyword evidence="9" id="KW-0238">DNA-binding</keyword>
<dbReference type="SUPFAM" id="SSF48173">
    <property type="entry name" value="Cryptochrome/photolyase FAD-binding domain"/>
    <property type="match status" value="2"/>
</dbReference>
<dbReference type="PROSITE" id="PS51645">
    <property type="entry name" value="PHR_CRY_ALPHA_BETA"/>
    <property type="match status" value="1"/>
</dbReference>
<dbReference type="Proteomes" id="UP000034805">
    <property type="component" value="Unassembled WGS sequence"/>
</dbReference>
<dbReference type="EC" id="4.1.99.3" evidence="3"/>
<evidence type="ECO:0000256" key="14">
    <source>
        <dbReference type="SAM" id="MobiDB-lite"/>
    </source>
</evidence>
<accession>A0A0P7X5S6</accession>
<dbReference type="Pfam" id="PF00875">
    <property type="entry name" value="DNA_photolyase"/>
    <property type="match status" value="1"/>
</dbReference>
<gene>
    <name evidence="16" type="ORF">Z043_108802</name>
</gene>
<evidence type="ECO:0000256" key="7">
    <source>
        <dbReference type="ARBA" id="ARBA00022827"/>
    </source>
</evidence>
<comment type="catalytic activity">
    <reaction evidence="13">
        <text>cyclobutadipyrimidine (in DNA) = 2 pyrimidine residues (in DNA).</text>
        <dbReference type="EC" id="4.1.99.3"/>
    </reaction>
</comment>
<dbReference type="InterPro" id="IPR032673">
    <property type="entry name" value="DNA_photolyase_2_CS"/>
</dbReference>
<dbReference type="InterPro" id="IPR036134">
    <property type="entry name" value="Crypto/Photolyase_FAD-like_sf"/>
</dbReference>